<dbReference type="GO" id="GO:0003713">
    <property type="term" value="F:transcription coactivator activity"/>
    <property type="evidence" value="ECO:0007669"/>
    <property type="project" value="InterPro"/>
</dbReference>
<sequence length="187" mass="20252">MALNWVMLNANRAPVPLPNEMNITTVEGVEVVVIIPDAPPAGSSSSGGSGGIKKLKGFGKTFLTDQRFIFTSPDSTSATFESLSAPLHAILSTRFEQPTFGANYLSFEVKPSPEGGLTEGTKVEVRFKDRAMFEFVSLLEKARERSIYMKRLPEEDDENLPSYSTPAESSSVSMVGGIPVENPPGYD</sequence>
<reference evidence="2" key="1">
    <citation type="submission" date="2020-11" db="EMBL/GenBank/DDBJ databases">
        <authorList>
            <consortium name="DOE Joint Genome Institute"/>
            <person name="Ahrendt S."/>
            <person name="Riley R."/>
            <person name="Andreopoulos W."/>
            <person name="Labutti K."/>
            <person name="Pangilinan J."/>
            <person name="Ruiz-Duenas F.J."/>
            <person name="Barrasa J.M."/>
            <person name="Sanchez-Garcia M."/>
            <person name="Camarero S."/>
            <person name="Miyauchi S."/>
            <person name="Serrano A."/>
            <person name="Linde D."/>
            <person name="Babiker R."/>
            <person name="Drula E."/>
            <person name="Ayuso-Fernandez I."/>
            <person name="Pacheco R."/>
            <person name="Padilla G."/>
            <person name="Ferreira P."/>
            <person name="Barriuso J."/>
            <person name="Kellner H."/>
            <person name="Castanera R."/>
            <person name="Alfaro M."/>
            <person name="Ramirez L."/>
            <person name="Pisabarro A.G."/>
            <person name="Kuo A."/>
            <person name="Tritt A."/>
            <person name="Lipzen A."/>
            <person name="He G."/>
            <person name="Yan M."/>
            <person name="Ng V."/>
            <person name="Cullen D."/>
            <person name="Martin F."/>
            <person name="Rosso M.-N."/>
            <person name="Henrissat B."/>
            <person name="Hibbett D."/>
            <person name="Martinez A.T."/>
            <person name="Grigoriev I.V."/>
        </authorList>
    </citation>
    <scope>NUCLEOTIDE SEQUENCE</scope>
    <source>
        <strain evidence="2">CBS 506.95</strain>
    </source>
</reference>
<dbReference type="InterPro" id="IPR044852">
    <property type="entry name" value="WBP2-like"/>
</dbReference>
<dbReference type="GO" id="GO:0005634">
    <property type="term" value="C:nucleus"/>
    <property type="evidence" value="ECO:0007669"/>
    <property type="project" value="TreeGrafter"/>
</dbReference>
<feature type="region of interest" description="Disordered" evidence="1">
    <location>
        <begin position="152"/>
        <end position="187"/>
    </location>
</feature>
<evidence type="ECO:0000313" key="3">
    <source>
        <dbReference type="Proteomes" id="UP000807306"/>
    </source>
</evidence>
<organism evidence="2 3">
    <name type="scientific">Crepidotus variabilis</name>
    <dbReference type="NCBI Taxonomy" id="179855"/>
    <lineage>
        <taxon>Eukaryota</taxon>
        <taxon>Fungi</taxon>
        <taxon>Dikarya</taxon>
        <taxon>Basidiomycota</taxon>
        <taxon>Agaricomycotina</taxon>
        <taxon>Agaricomycetes</taxon>
        <taxon>Agaricomycetidae</taxon>
        <taxon>Agaricales</taxon>
        <taxon>Agaricineae</taxon>
        <taxon>Crepidotaceae</taxon>
        <taxon>Crepidotus</taxon>
    </lineage>
</organism>
<dbReference type="Proteomes" id="UP000807306">
    <property type="component" value="Unassembled WGS sequence"/>
</dbReference>
<keyword evidence="3" id="KW-1185">Reference proteome</keyword>
<dbReference type="PANTHER" id="PTHR31606:SF1">
    <property type="entry name" value="WW DOMAIN BINDING PROTEIN 2, ISOFORM E"/>
    <property type="match status" value="1"/>
</dbReference>
<protein>
    <submittedName>
        <fullName evidence="2">Uncharacterized protein</fullName>
    </submittedName>
</protein>
<dbReference type="EMBL" id="MU157856">
    <property type="protein sequence ID" value="KAF9527991.1"/>
    <property type="molecule type" value="Genomic_DNA"/>
</dbReference>
<gene>
    <name evidence="2" type="ORF">CPB83DRAFT_855148</name>
</gene>
<accession>A0A9P6EF78</accession>
<dbReference type="GO" id="GO:0031490">
    <property type="term" value="F:chromatin DNA binding"/>
    <property type="evidence" value="ECO:0007669"/>
    <property type="project" value="TreeGrafter"/>
</dbReference>
<proteinExistence type="predicted"/>
<comment type="caution">
    <text evidence="2">The sequence shown here is derived from an EMBL/GenBank/DDBJ whole genome shotgun (WGS) entry which is preliminary data.</text>
</comment>
<dbReference type="PANTHER" id="PTHR31606">
    <property type="entry name" value="WW DOMAIN BINDING PROTEIN 2, ISOFORM E"/>
    <property type="match status" value="1"/>
</dbReference>
<dbReference type="SUPFAM" id="SSF50729">
    <property type="entry name" value="PH domain-like"/>
    <property type="match status" value="1"/>
</dbReference>
<evidence type="ECO:0000313" key="2">
    <source>
        <dbReference type="EMBL" id="KAF9527991.1"/>
    </source>
</evidence>
<feature type="compositionally biased region" description="Polar residues" evidence="1">
    <location>
        <begin position="161"/>
        <end position="173"/>
    </location>
</feature>
<dbReference type="OrthoDB" id="1259151at2759"/>
<evidence type="ECO:0000256" key="1">
    <source>
        <dbReference type="SAM" id="MobiDB-lite"/>
    </source>
</evidence>
<name>A0A9P6EF78_9AGAR</name>
<dbReference type="AlphaFoldDB" id="A0A9P6EF78"/>
<dbReference type="CDD" id="cd13214">
    <property type="entry name" value="PH-GRAM_WBP2"/>
    <property type="match status" value="1"/>
</dbReference>